<protein>
    <submittedName>
        <fullName evidence="1">Uncharacterized protein</fullName>
    </submittedName>
</protein>
<dbReference type="EMBL" id="ANOG01000105">
    <property type="protein sequence ID" value="EMI22406.1"/>
    <property type="molecule type" value="Genomic_DNA"/>
</dbReference>
<gene>
    <name evidence="1" type="ORF">RMSM_00676</name>
</gene>
<accession>M5RT85</accession>
<name>M5RT85_9BACT</name>
<dbReference type="SUPFAM" id="SSF56801">
    <property type="entry name" value="Acetyl-CoA synthetase-like"/>
    <property type="match status" value="1"/>
</dbReference>
<comment type="caution">
    <text evidence="1">The sequence shown here is derived from an EMBL/GenBank/DDBJ whole genome shotgun (WGS) entry which is preliminary data.</text>
</comment>
<organism evidence="1 2">
    <name type="scientific">Rhodopirellula maiorica SM1</name>
    <dbReference type="NCBI Taxonomy" id="1265738"/>
    <lineage>
        <taxon>Bacteria</taxon>
        <taxon>Pseudomonadati</taxon>
        <taxon>Planctomycetota</taxon>
        <taxon>Planctomycetia</taxon>
        <taxon>Pirellulales</taxon>
        <taxon>Pirellulaceae</taxon>
        <taxon>Novipirellula</taxon>
    </lineage>
</organism>
<keyword evidence="2" id="KW-1185">Reference proteome</keyword>
<sequence>MVAQQRPFYSERLCGLKLPLTSLDQLQQIPLLTKADLIPDSQTKPAGMFDLPISHYTRMHQTSGTQGWPLPVLDTQDDWQWWIRCWNYVLDVAEVTENDIAMMAFSFGPFIGFWTANDAMIDRGATCVPLGGMSS</sequence>
<reference evidence="1 2" key="1">
    <citation type="journal article" date="2013" name="Mar. Genomics">
        <title>Expression of sulfatases in Rhodopirellula baltica and the diversity of sulfatases in the genus Rhodopirellula.</title>
        <authorList>
            <person name="Wegner C.E."/>
            <person name="Richter-Heitmann T."/>
            <person name="Klindworth A."/>
            <person name="Klockow C."/>
            <person name="Richter M."/>
            <person name="Achstetter T."/>
            <person name="Glockner F.O."/>
            <person name="Harder J."/>
        </authorList>
    </citation>
    <scope>NUCLEOTIDE SEQUENCE [LARGE SCALE GENOMIC DNA]</scope>
    <source>
        <strain evidence="1 2">SM1</strain>
    </source>
</reference>
<dbReference type="Proteomes" id="UP000011991">
    <property type="component" value="Unassembled WGS sequence"/>
</dbReference>
<feature type="non-terminal residue" evidence="1">
    <location>
        <position position="135"/>
    </location>
</feature>
<dbReference type="PANTHER" id="PTHR43845">
    <property type="entry name" value="BLR5969 PROTEIN"/>
    <property type="match status" value="1"/>
</dbReference>
<dbReference type="PANTHER" id="PTHR43845:SF1">
    <property type="entry name" value="BLR5969 PROTEIN"/>
    <property type="match status" value="1"/>
</dbReference>
<proteinExistence type="predicted"/>
<evidence type="ECO:0000313" key="2">
    <source>
        <dbReference type="Proteomes" id="UP000011991"/>
    </source>
</evidence>
<dbReference type="InterPro" id="IPR042099">
    <property type="entry name" value="ANL_N_sf"/>
</dbReference>
<dbReference type="Gene3D" id="3.40.50.12780">
    <property type="entry name" value="N-terminal domain of ligase-like"/>
    <property type="match status" value="1"/>
</dbReference>
<dbReference type="AlphaFoldDB" id="M5RT85"/>
<evidence type="ECO:0000313" key="1">
    <source>
        <dbReference type="EMBL" id="EMI22406.1"/>
    </source>
</evidence>